<dbReference type="PANTHER" id="PTHR46910">
    <property type="entry name" value="TRANSCRIPTION FACTOR PDR1"/>
    <property type="match status" value="1"/>
</dbReference>
<feature type="compositionally biased region" description="Pro residues" evidence="3">
    <location>
        <begin position="839"/>
        <end position="855"/>
    </location>
</feature>
<feature type="region of interest" description="Disordered" evidence="3">
    <location>
        <begin position="725"/>
        <end position="757"/>
    </location>
</feature>
<feature type="compositionally biased region" description="Polar residues" evidence="3">
    <location>
        <begin position="858"/>
        <end position="872"/>
    </location>
</feature>
<accession>A0A1E3Q5Z6</accession>
<dbReference type="InterPro" id="IPR007219">
    <property type="entry name" value="XnlR_reg_dom"/>
</dbReference>
<dbReference type="SMART" id="SM00906">
    <property type="entry name" value="Fungal_trans"/>
    <property type="match status" value="1"/>
</dbReference>
<evidence type="ECO:0000313" key="5">
    <source>
        <dbReference type="EMBL" id="ODQ72998.1"/>
    </source>
</evidence>
<dbReference type="AlphaFoldDB" id="A0A1E3Q5Z6"/>
<dbReference type="GO" id="GO:0003677">
    <property type="term" value="F:DNA binding"/>
    <property type="evidence" value="ECO:0007669"/>
    <property type="project" value="InterPro"/>
</dbReference>
<dbReference type="GO" id="GO:0000981">
    <property type="term" value="F:DNA-binding transcription factor activity, RNA polymerase II-specific"/>
    <property type="evidence" value="ECO:0007669"/>
    <property type="project" value="InterPro"/>
</dbReference>
<dbReference type="PROSITE" id="PS00463">
    <property type="entry name" value="ZN2_CY6_FUNGAL_1"/>
    <property type="match status" value="1"/>
</dbReference>
<feature type="compositionally biased region" description="Pro residues" evidence="3">
    <location>
        <begin position="38"/>
        <end position="47"/>
    </location>
</feature>
<dbReference type="Gene3D" id="4.10.240.10">
    <property type="entry name" value="Zn(2)-C6 fungal-type DNA-binding domain"/>
    <property type="match status" value="1"/>
</dbReference>
<dbReference type="PANTHER" id="PTHR46910:SF4">
    <property type="entry name" value="ZN(2)-C6 FUNGAL-TYPE DOMAIN-CONTAINING PROTEIN"/>
    <property type="match status" value="1"/>
</dbReference>
<keyword evidence="2" id="KW-0539">Nucleus</keyword>
<dbReference type="InterPro" id="IPR001138">
    <property type="entry name" value="Zn2Cys6_DnaBD"/>
</dbReference>
<evidence type="ECO:0000313" key="6">
    <source>
        <dbReference type="Proteomes" id="UP000094385"/>
    </source>
</evidence>
<dbReference type="Pfam" id="PF00172">
    <property type="entry name" value="Zn_clus"/>
    <property type="match status" value="1"/>
</dbReference>
<keyword evidence="6" id="KW-1185">Reference proteome</keyword>
<evidence type="ECO:0000256" key="3">
    <source>
        <dbReference type="SAM" id="MobiDB-lite"/>
    </source>
</evidence>
<sequence length="986" mass="109032">MSRDVRGDVQDSQHARFVPVQSARAPLSQHQHDRQHHLPPPPRPPPGLMHQQSHSLSGIMQHTMPPQQASPQHHSHLAQNSQAPPNATPSPSAMSPGQSPVPSKRKSSRTGQACDRCKLRKIKCNATTVACTACTLARVACTNTDLNSRRAVPRGYVESLESQVTSFKSRVQELESILVSLVPSIDLANLPRPEQLSVLKQQLSPTVLPSIETLTSITLPPVQSADSKYDDTRLPVYVGEKLSSADHRVGSWDEATLSIFGIHINLRDLAPGNLGDTNFFEIFSSPKPAKMELPSYEEAKLYVESFIAVIHPVIPVVSKSWILQEINKLYSDENYVPTAQTAVIVNMVFALITSSIDLYQRKMDKNRENYTPVSDTFYHRVIPYLHDLFHKPDLGSVQALVLILVFLRPSPRPQSSWALGRLAMTIAIQLGLHRENLQSLGAARSLSLRESQLRKRVFWCLLSLESAISNRLGRPLALNNKNFDTELPLAVDDEYLDGTDYTKIENPCSFLPGLALFGLTKISSKVYSTFYAVRKPTAAEYERLVFEYEAELAKWKSELPESLTWKPSDSTGDLRDKRYAGIMWLTVNELHLFIRHPSGSTTNNHAFNEESRNMSVGIARELLHTMNNLMKINHVESTWYNVSVLLTSLFTILYGAWSRKDISREEINRVKEDAAITLSVIDEIAISLGTDIGNNKMREVVSALSEEALKKLEERYNQYFYHSYQREESQQPQPQSQRHQQQPPPPPPPQPPQQVHAQPLMPQRYSLSNEAYAMDENQAQQGMDHSMSGPLSHLVSASVAAAAASETSIPASMSMDGTHPYGHSPYAPPSAPVYTGAPPSHPQSPYAPQPAPMYEPSPHQQHIQQNVQSTTPQASPYLWQAAAVAAAAAAARSGVQRQAATPTGAAMTNGEGPAAPALWLDGSLSWQDYVFTEMQTLEKLSYSAKRKENPLVAAGVVPSSPPGQGRPGQDRDNSGYGNGMGGSYYG</sequence>
<dbReference type="PROSITE" id="PS50048">
    <property type="entry name" value="ZN2_CY6_FUNGAL_2"/>
    <property type="match status" value="1"/>
</dbReference>
<feature type="region of interest" description="Disordered" evidence="3">
    <location>
        <begin position="814"/>
        <end position="872"/>
    </location>
</feature>
<dbReference type="GO" id="GO:0008270">
    <property type="term" value="F:zinc ion binding"/>
    <property type="evidence" value="ECO:0007669"/>
    <property type="project" value="InterPro"/>
</dbReference>
<keyword evidence="1" id="KW-0479">Metal-binding</keyword>
<evidence type="ECO:0000256" key="2">
    <source>
        <dbReference type="ARBA" id="ARBA00023242"/>
    </source>
</evidence>
<protein>
    <recommendedName>
        <fullName evidence="4">Zn(2)-C6 fungal-type domain-containing protein</fullName>
    </recommendedName>
</protein>
<dbReference type="EMBL" id="KV454294">
    <property type="protein sequence ID" value="ODQ72998.1"/>
    <property type="molecule type" value="Genomic_DNA"/>
</dbReference>
<dbReference type="InterPro" id="IPR036864">
    <property type="entry name" value="Zn2-C6_fun-type_DNA-bd_sf"/>
</dbReference>
<feature type="compositionally biased region" description="Gly residues" evidence="3">
    <location>
        <begin position="976"/>
        <end position="986"/>
    </location>
</feature>
<feature type="domain" description="Zn(2)-C6 fungal-type" evidence="4">
    <location>
        <begin position="113"/>
        <end position="143"/>
    </location>
</feature>
<feature type="compositionally biased region" description="Low complexity" evidence="3">
    <location>
        <begin position="730"/>
        <end position="741"/>
    </location>
</feature>
<dbReference type="CDD" id="cd12148">
    <property type="entry name" value="fungal_TF_MHR"/>
    <property type="match status" value="1"/>
</dbReference>
<dbReference type="Pfam" id="PF04082">
    <property type="entry name" value="Fungal_trans"/>
    <property type="match status" value="1"/>
</dbReference>
<feature type="compositionally biased region" description="Polar residues" evidence="3">
    <location>
        <begin position="53"/>
        <end position="101"/>
    </location>
</feature>
<feature type="compositionally biased region" description="Basic and acidic residues" evidence="3">
    <location>
        <begin position="1"/>
        <end position="14"/>
    </location>
</feature>
<dbReference type="Proteomes" id="UP000094385">
    <property type="component" value="Unassembled WGS sequence"/>
</dbReference>
<evidence type="ECO:0000256" key="1">
    <source>
        <dbReference type="ARBA" id="ARBA00022723"/>
    </source>
</evidence>
<dbReference type="OrthoDB" id="189997at2759"/>
<dbReference type="STRING" id="675824.A0A1E3Q5Z6"/>
<proteinExistence type="predicted"/>
<dbReference type="InterPro" id="IPR050987">
    <property type="entry name" value="AtrR-like"/>
</dbReference>
<dbReference type="SMART" id="SM00066">
    <property type="entry name" value="GAL4"/>
    <property type="match status" value="1"/>
</dbReference>
<dbReference type="GO" id="GO:0006351">
    <property type="term" value="P:DNA-templated transcription"/>
    <property type="evidence" value="ECO:0007669"/>
    <property type="project" value="InterPro"/>
</dbReference>
<gene>
    <name evidence="5" type="ORF">LIPSTDRAFT_27553</name>
</gene>
<name>A0A1E3Q5Z6_LIPST</name>
<feature type="compositionally biased region" description="Pro residues" evidence="3">
    <location>
        <begin position="742"/>
        <end position="752"/>
    </location>
</feature>
<feature type="region of interest" description="Disordered" evidence="3">
    <location>
        <begin position="1"/>
        <end position="112"/>
    </location>
</feature>
<organism evidence="5 6">
    <name type="scientific">Lipomyces starkeyi NRRL Y-11557</name>
    <dbReference type="NCBI Taxonomy" id="675824"/>
    <lineage>
        <taxon>Eukaryota</taxon>
        <taxon>Fungi</taxon>
        <taxon>Dikarya</taxon>
        <taxon>Ascomycota</taxon>
        <taxon>Saccharomycotina</taxon>
        <taxon>Lipomycetes</taxon>
        <taxon>Lipomycetales</taxon>
        <taxon>Lipomycetaceae</taxon>
        <taxon>Lipomyces</taxon>
    </lineage>
</organism>
<dbReference type="CDD" id="cd00067">
    <property type="entry name" value="GAL4"/>
    <property type="match status" value="1"/>
</dbReference>
<dbReference type="SUPFAM" id="SSF57701">
    <property type="entry name" value="Zn2/Cys6 DNA-binding domain"/>
    <property type="match status" value="1"/>
</dbReference>
<feature type="region of interest" description="Disordered" evidence="3">
    <location>
        <begin position="951"/>
        <end position="986"/>
    </location>
</feature>
<evidence type="ECO:0000259" key="4">
    <source>
        <dbReference type="PROSITE" id="PS50048"/>
    </source>
</evidence>
<reference evidence="5 6" key="1">
    <citation type="journal article" date="2016" name="Proc. Natl. Acad. Sci. U.S.A.">
        <title>Comparative genomics of biotechnologically important yeasts.</title>
        <authorList>
            <person name="Riley R."/>
            <person name="Haridas S."/>
            <person name="Wolfe K.H."/>
            <person name="Lopes M.R."/>
            <person name="Hittinger C.T."/>
            <person name="Goeker M."/>
            <person name="Salamov A.A."/>
            <person name="Wisecaver J.H."/>
            <person name="Long T.M."/>
            <person name="Calvey C.H."/>
            <person name="Aerts A.L."/>
            <person name="Barry K.W."/>
            <person name="Choi C."/>
            <person name="Clum A."/>
            <person name="Coughlan A.Y."/>
            <person name="Deshpande S."/>
            <person name="Douglass A.P."/>
            <person name="Hanson S.J."/>
            <person name="Klenk H.-P."/>
            <person name="LaButti K.M."/>
            <person name="Lapidus A."/>
            <person name="Lindquist E.A."/>
            <person name="Lipzen A.M."/>
            <person name="Meier-Kolthoff J.P."/>
            <person name="Ohm R.A."/>
            <person name="Otillar R.P."/>
            <person name="Pangilinan J.L."/>
            <person name="Peng Y."/>
            <person name="Rokas A."/>
            <person name="Rosa C.A."/>
            <person name="Scheuner C."/>
            <person name="Sibirny A.A."/>
            <person name="Slot J.C."/>
            <person name="Stielow J.B."/>
            <person name="Sun H."/>
            <person name="Kurtzman C.P."/>
            <person name="Blackwell M."/>
            <person name="Grigoriev I.V."/>
            <person name="Jeffries T.W."/>
        </authorList>
    </citation>
    <scope>NUCLEOTIDE SEQUENCE [LARGE SCALE GENOMIC DNA]</scope>
    <source>
        <strain evidence="5 6">NRRL Y-11557</strain>
    </source>
</reference>